<dbReference type="Proteomes" id="UP001652740">
    <property type="component" value="Unplaced"/>
</dbReference>
<dbReference type="PANTHER" id="PTHR11008">
    <property type="entry name" value="PROTEIN TAKEOUT-LIKE PROTEIN"/>
    <property type="match status" value="1"/>
</dbReference>
<keyword evidence="1" id="KW-0732">Signal</keyword>
<feature type="signal peptide" evidence="1">
    <location>
        <begin position="1"/>
        <end position="16"/>
    </location>
</feature>
<dbReference type="Pfam" id="PF06585">
    <property type="entry name" value="JHBP"/>
    <property type="match status" value="3"/>
</dbReference>
<dbReference type="PANTHER" id="PTHR11008:SF39">
    <property type="entry name" value="CIRCADIAN CLOCK-CONTROLLED PROTEIN-LIKE PROTEIN"/>
    <property type="match status" value="1"/>
</dbReference>
<protein>
    <submittedName>
        <fullName evidence="3">Uncharacterized protein LOC113517177</fullName>
    </submittedName>
</protein>
<reference evidence="3" key="1">
    <citation type="submission" date="2025-08" db="UniProtKB">
        <authorList>
            <consortium name="RefSeq"/>
        </authorList>
    </citation>
    <scope>IDENTIFICATION</scope>
    <source>
        <tissue evidence="3">Whole larvae</tissue>
    </source>
</reference>
<dbReference type="InterPro" id="IPR038606">
    <property type="entry name" value="To_sf"/>
</dbReference>
<keyword evidence="2" id="KW-1185">Reference proteome</keyword>
<proteinExistence type="predicted"/>
<gene>
    <name evidence="3" type="primary">LOC113517177</name>
</gene>
<evidence type="ECO:0000313" key="2">
    <source>
        <dbReference type="Proteomes" id="UP001652740"/>
    </source>
</evidence>
<sequence length="638" mass="70151">MKVLIVLIACVANIYGKVAPDYFPACKRSDPQINKCILDGIEAMRPYLEKGIPEVNIPPIEPFTVPTLKLDRNVPNLRLKATIKQAKAFGASNFKIEKLKLNLNNKYAAEVKVTLPKLMVIADYDVQGSRLLTLDINGKGRLKGNFTGITVVAKGVAKAIEKEGVEYLQAEKVITKVRINNAQVAVDDADRPLVGASTATFFNASPRIVLDVIGPLIDETSAAIAKKYINKILGSIPIKEVLIDDEPAAYVYPEEMKVTANISLPKLDVSADYVILGSFQMLPVESTGKLSANFTMCTAALVALGARVHKRMVIKDADVRLRCTGALNGRLDEAHSTTNEMEMITDHIMSMHTSEVLKEVQPAVETALSMVLEDVANKFLKHIPPEMIHFVTMWKVLCVIVLAKSSVAFQKSLINFGGFICPREEKALGRCLRDALNTYIPRLATGVPEYGVPSCEPLEVPSLSVQQSTGPISVMSSYTDVTVKGPSSMRVKDVKVHSKKHQVVVKIHIPELRMKGNYALYGQLLMLPIKGNGKFTAKYGDIDAIITITLGKQPRHNDVDALSCEDLDVRFNIGYASMQLDNLFGGDEELGKTMNMFLNDNWEKLADELKAPMEEALRDFLKPLADHAFGTLNADDIL</sequence>
<dbReference type="RefSeq" id="XP_052753674.1">
    <property type="nucleotide sequence ID" value="XM_052897714.1"/>
</dbReference>
<feature type="chain" id="PRO_5046135968" evidence="1">
    <location>
        <begin position="17"/>
        <end position="638"/>
    </location>
</feature>
<dbReference type="SMART" id="SM00700">
    <property type="entry name" value="JHBP"/>
    <property type="match status" value="2"/>
</dbReference>
<dbReference type="InterPro" id="IPR010562">
    <property type="entry name" value="Haemolymph_juvenile_hormone-bd"/>
</dbReference>
<evidence type="ECO:0000256" key="1">
    <source>
        <dbReference type="SAM" id="SignalP"/>
    </source>
</evidence>
<accession>A0ABM3MQW0</accession>
<organism evidence="2 3">
    <name type="scientific">Galleria mellonella</name>
    <name type="common">Greater wax moth</name>
    <dbReference type="NCBI Taxonomy" id="7137"/>
    <lineage>
        <taxon>Eukaryota</taxon>
        <taxon>Metazoa</taxon>
        <taxon>Ecdysozoa</taxon>
        <taxon>Arthropoda</taxon>
        <taxon>Hexapoda</taxon>
        <taxon>Insecta</taxon>
        <taxon>Pterygota</taxon>
        <taxon>Neoptera</taxon>
        <taxon>Endopterygota</taxon>
        <taxon>Lepidoptera</taxon>
        <taxon>Glossata</taxon>
        <taxon>Ditrysia</taxon>
        <taxon>Pyraloidea</taxon>
        <taxon>Pyralidae</taxon>
        <taxon>Galleriinae</taxon>
        <taxon>Galleria</taxon>
    </lineage>
</organism>
<dbReference type="GeneID" id="113517177"/>
<name>A0ABM3MQW0_GALME</name>
<dbReference type="Gene3D" id="3.15.10.30">
    <property type="entry name" value="Haemolymph juvenile hormone binding protein"/>
    <property type="match status" value="3"/>
</dbReference>
<evidence type="ECO:0000313" key="3">
    <source>
        <dbReference type="RefSeq" id="XP_052753674.1"/>
    </source>
</evidence>